<dbReference type="PROSITE" id="PS51755">
    <property type="entry name" value="OMPR_PHOB"/>
    <property type="match status" value="1"/>
</dbReference>
<dbReference type="AlphaFoldDB" id="A0A844SIJ3"/>
<dbReference type="SUPFAM" id="SSF48452">
    <property type="entry name" value="TPR-like"/>
    <property type="match status" value="1"/>
</dbReference>
<keyword evidence="6" id="KW-1185">Reference proteome</keyword>
<reference evidence="5 6" key="1">
    <citation type="submission" date="2019-12" db="EMBL/GenBank/DDBJ databases">
        <title>Draft genome sequences Bradyrhizobium cajani AMBPC1010, Bradyrhizobium pachyrhizi AMBPC1040 and Bradyrhizobium yuanmingense ALSPC3051, three plant growth promoting strains isolated from nodules of Cajanus cajan L. in Dominican Republic.</title>
        <authorList>
            <person name="Flores-Felix J.D."/>
            <person name="Araujo J."/>
            <person name="Diaz-Alcantara C."/>
            <person name="Gonzalez-Andres F."/>
            <person name="Velazquez E."/>
        </authorList>
    </citation>
    <scope>NUCLEOTIDE SEQUENCE [LARGE SCALE GENOMIC DNA]</scope>
    <source>
        <strain evidence="5 6">1040</strain>
    </source>
</reference>
<proteinExistence type="predicted"/>
<dbReference type="InterPro" id="IPR011990">
    <property type="entry name" value="TPR-like_helical_dom_sf"/>
</dbReference>
<dbReference type="GO" id="GO:0003677">
    <property type="term" value="F:DNA binding"/>
    <property type="evidence" value="ECO:0007669"/>
    <property type="project" value="UniProtKB-UniRule"/>
</dbReference>
<evidence type="ECO:0000259" key="4">
    <source>
        <dbReference type="PROSITE" id="PS51755"/>
    </source>
</evidence>
<accession>A0A844SIJ3</accession>
<name>A0A844SIJ3_9BRAD</name>
<dbReference type="Gene3D" id="1.10.10.10">
    <property type="entry name" value="Winged helix-like DNA-binding domain superfamily/Winged helix DNA-binding domain"/>
    <property type="match status" value="1"/>
</dbReference>
<dbReference type="Pfam" id="PF00486">
    <property type="entry name" value="Trans_reg_C"/>
    <property type="match status" value="1"/>
</dbReference>
<dbReference type="SMART" id="SM00862">
    <property type="entry name" value="Trans_reg_C"/>
    <property type="match status" value="1"/>
</dbReference>
<feature type="region of interest" description="Disordered" evidence="3">
    <location>
        <begin position="106"/>
        <end position="125"/>
    </location>
</feature>
<dbReference type="CDD" id="cd00383">
    <property type="entry name" value="trans_reg_C"/>
    <property type="match status" value="1"/>
</dbReference>
<keyword evidence="1 2" id="KW-0238">DNA-binding</keyword>
<gene>
    <name evidence="5" type="ORF">GPL21_18035</name>
</gene>
<dbReference type="Proteomes" id="UP000436468">
    <property type="component" value="Unassembled WGS sequence"/>
</dbReference>
<dbReference type="EMBL" id="WQNF01000011">
    <property type="protein sequence ID" value="MVT67003.1"/>
    <property type="molecule type" value="Genomic_DNA"/>
</dbReference>
<dbReference type="GO" id="GO:0006355">
    <property type="term" value="P:regulation of DNA-templated transcription"/>
    <property type="evidence" value="ECO:0007669"/>
    <property type="project" value="InterPro"/>
</dbReference>
<dbReference type="InterPro" id="IPR016032">
    <property type="entry name" value="Sig_transdc_resp-reg_C-effctor"/>
</dbReference>
<dbReference type="SMART" id="SM00028">
    <property type="entry name" value="TPR"/>
    <property type="match status" value="4"/>
</dbReference>
<dbReference type="InterPro" id="IPR019734">
    <property type="entry name" value="TPR_rpt"/>
</dbReference>
<evidence type="ECO:0000256" key="2">
    <source>
        <dbReference type="PROSITE-ProRule" id="PRU01091"/>
    </source>
</evidence>
<dbReference type="GO" id="GO:0000160">
    <property type="term" value="P:phosphorelay signal transduction system"/>
    <property type="evidence" value="ECO:0007669"/>
    <property type="project" value="InterPro"/>
</dbReference>
<evidence type="ECO:0000313" key="5">
    <source>
        <dbReference type="EMBL" id="MVT67003.1"/>
    </source>
</evidence>
<evidence type="ECO:0000313" key="6">
    <source>
        <dbReference type="Proteomes" id="UP000436468"/>
    </source>
</evidence>
<evidence type="ECO:0000256" key="1">
    <source>
        <dbReference type="ARBA" id="ARBA00023125"/>
    </source>
</evidence>
<dbReference type="Gene3D" id="1.25.40.10">
    <property type="entry name" value="Tetratricopeptide repeat domain"/>
    <property type="match status" value="1"/>
</dbReference>
<comment type="caution">
    <text evidence="5">The sequence shown here is derived from an EMBL/GenBank/DDBJ whole genome shotgun (WGS) entry which is preliminary data.</text>
</comment>
<protein>
    <submittedName>
        <fullName evidence="5">Tetratricopeptide repeat protein</fullName>
    </submittedName>
</protein>
<dbReference type="InterPro" id="IPR001867">
    <property type="entry name" value="OmpR/PhoB-type_DNA-bd"/>
</dbReference>
<dbReference type="SUPFAM" id="SSF46894">
    <property type="entry name" value="C-terminal effector domain of the bipartite response regulators"/>
    <property type="match status" value="1"/>
</dbReference>
<dbReference type="InterPro" id="IPR036388">
    <property type="entry name" value="WH-like_DNA-bd_sf"/>
</dbReference>
<feature type="DNA-binding region" description="OmpR/PhoB-type" evidence="2">
    <location>
        <begin position="1"/>
        <end position="98"/>
    </location>
</feature>
<sequence length="522" mass="57362">MRYRFGNCVLSPDSRELMRGPNLVVLAPQVFDLLVYLIRHRERMVSKDELINAIWGGRAVSDAALTTRVYVARTAIGDSGRKQKYIKTLARRGVRFVGQVEEIRASPNDRSPTGLVASRGSPRGETDGPSICVFAFTHTYPDRGSVALGELVSEQVRIELTRRRWLKVAAAVEGEQNFVGTPAIAAPRAQDCRYRLRGSVNHHISGRCRVSAEVVETWSGVNIWGERYDTSGADGLRSQRLIADAIARGAAAEILARELSRALGTKPDDLGAWEAYQLGIWHMSGCNSNAIDAAQHLFQQSVDLDPHFSSAHSALAWAHMMAASIYSKVTVAAGCELARPLVMRAIALDDADPEPRARLALLSFLNGDVESAIEEAETVLAVKPDCASALGVRGAAYIAAGHRAQGRNSIRMFLRLSPNDPVRPVRLTQLATSHYLDGDYEEAARIAKHTTQRFPQHPYAYRWLAAAQGQLGRVEEASAALEALRTRWPNSFEMYVARQPPSYCIGEFKPMLAGLQKAHLSI</sequence>
<feature type="domain" description="OmpR/PhoB-type" evidence="4">
    <location>
        <begin position="1"/>
        <end position="98"/>
    </location>
</feature>
<dbReference type="Pfam" id="PF14559">
    <property type="entry name" value="TPR_19"/>
    <property type="match status" value="1"/>
</dbReference>
<organism evidence="5 6">
    <name type="scientific">Bradyrhizobium pachyrhizi</name>
    <dbReference type="NCBI Taxonomy" id="280333"/>
    <lineage>
        <taxon>Bacteria</taxon>
        <taxon>Pseudomonadati</taxon>
        <taxon>Pseudomonadota</taxon>
        <taxon>Alphaproteobacteria</taxon>
        <taxon>Hyphomicrobiales</taxon>
        <taxon>Nitrobacteraceae</taxon>
        <taxon>Bradyrhizobium</taxon>
    </lineage>
</organism>
<evidence type="ECO:0000256" key="3">
    <source>
        <dbReference type="SAM" id="MobiDB-lite"/>
    </source>
</evidence>